<feature type="region of interest" description="Disordered" evidence="1">
    <location>
        <begin position="1"/>
        <end position="60"/>
    </location>
</feature>
<evidence type="ECO:0000313" key="2">
    <source>
        <dbReference type="EMBL" id="GJU09069.1"/>
    </source>
</evidence>
<gene>
    <name evidence="2" type="ORF">Tco_1125499</name>
</gene>
<organism evidence="2 3">
    <name type="scientific">Tanacetum coccineum</name>
    <dbReference type="NCBI Taxonomy" id="301880"/>
    <lineage>
        <taxon>Eukaryota</taxon>
        <taxon>Viridiplantae</taxon>
        <taxon>Streptophyta</taxon>
        <taxon>Embryophyta</taxon>
        <taxon>Tracheophyta</taxon>
        <taxon>Spermatophyta</taxon>
        <taxon>Magnoliopsida</taxon>
        <taxon>eudicotyledons</taxon>
        <taxon>Gunneridae</taxon>
        <taxon>Pentapetalae</taxon>
        <taxon>asterids</taxon>
        <taxon>campanulids</taxon>
        <taxon>Asterales</taxon>
        <taxon>Asteraceae</taxon>
        <taxon>Asteroideae</taxon>
        <taxon>Anthemideae</taxon>
        <taxon>Anthemidinae</taxon>
        <taxon>Tanacetum</taxon>
    </lineage>
</organism>
<reference evidence="2" key="1">
    <citation type="journal article" date="2022" name="Int. J. Mol. Sci.">
        <title>Draft Genome of Tanacetum Coccineum: Genomic Comparison of Closely Related Tanacetum-Family Plants.</title>
        <authorList>
            <person name="Yamashiro T."/>
            <person name="Shiraishi A."/>
            <person name="Nakayama K."/>
            <person name="Satake H."/>
        </authorList>
    </citation>
    <scope>NUCLEOTIDE SEQUENCE</scope>
</reference>
<name>A0ABQ5J948_9ASTR</name>
<feature type="region of interest" description="Disordered" evidence="1">
    <location>
        <begin position="861"/>
        <end position="916"/>
    </location>
</feature>
<evidence type="ECO:0000313" key="3">
    <source>
        <dbReference type="Proteomes" id="UP001151760"/>
    </source>
</evidence>
<feature type="compositionally biased region" description="Basic and acidic residues" evidence="1">
    <location>
        <begin position="907"/>
        <end position="916"/>
    </location>
</feature>
<evidence type="ECO:0000256" key="1">
    <source>
        <dbReference type="SAM" id="MobiDB-lite"/>
    </source>
</evidence>
<feature type="compositionally biased region" description="Low complexity" evidence="1">
    <location>
        <begin position="33"/>
        <end position="60"/>
    </location>
</feature>
<feature type="compositionally biased region" description="Polar residues" evidence="1">
    <location>
        <begin position="9"/>
        <end position="23"/>
    </location>
</feature>
<reference evidence="2" key="2">
    <citation type="submission" date="2022-01" db="EMBL/GenBank/DDBJ databases">
        <authorList>
            <person name="Yamashiro T."/>
            <person name="Shiraishi A."/>
            <person name="Satake H."/>
            <person name="Nakayama K."/>
        </authorList>
    </citation>
    <scope>NUCLEOTIDE SEQUENCE</scope>
</reference>
<dbReference type="Proteomes" id="UP001151760">
    <property type="component" value="Unassembled WGS sequence"/>
</dbReference>
<sequence>MSVKYPTYVNLTSSSEEQPNERTPSPPPRKKSLSPPQAPSKSISSKSTHYTSSSSPSSRKPSFVVEVHMGLILVNSSSVLRGGLIILIIVSSRRVDKGWTRSETDFESWQQRIVVLSGLDNGENIMGNRLLEDGNSCTIILLQGIPKDIYTLINHFTDAKDIWVISLNDMRNIKMTMSRMQLNSKFVNNMLPEWSRFITEVKLNRGLKESNFDQLYAYLKAHLSSRCRVVVQGNVGGQNRVGNMNPGQAKPIMCYKLLKGIRPNSKRMSTTKRPREQLCLVQENSTRDASDVQHNYVVDFDADYTSDSNIIPYDQYVEDNEEHVVQSNVSSVQNDALMSILDEMHEQGGPSMSANKQCAEIEKKNLLIENENLIVNCLSTQLLYDVEKSRCLDLEADMSKVHDELKHISKLERENINLQLKYQHLQESFDNKKSQASQEAPDFLIITSKIWNLEHQIQEKDNVIRDLKVLVSNVNERSCEPYNANDVTALIEQNECVRVELEEVKQHYKELFESIHITRASTNEKTSSLLTQIEDLKAQLEGNLKVAARSSVKTKVLAPEYVIGTCPKEFTERDSKAPSIPLTRKKQVTFNNNAQKHGVHQKVQQSNVQVPVNVLLFGNQRNPTTNWGSEFQTSIRLFYSAGGTIIFTWYLDSGCSKLDLEEEMAPVRISSGPEPKMMFGQNSSSLVLHQMTSAQISSGNQFRPRFSIKGNLLLDLQKLQMNPIFRISVDIFVRAFTTSANVPSIYIQLFWNTLTHDAKTGRSLLHDNIVPKPDLALELGKSISLTEVEEEAIAREVHATHARIVSESELEPTQTRQSGIAFRDSFIVSKKRSSDSSKKFKGIQTLTPAKQEAADIMKALKESKKMSKRQARTGGSNEGTGNILGVPDESTVVSRASSEGTGSKPGVPDEEKLILE</sequence>
<accession>A0ABQ5J948</accession>
<proteinExistence type="predicted"/>
<comment type="caution">
    <text evidence="2">The sequence shown here is derived from an EMBL/GenBank/DDBJ whole genome shotgun (WGS) entry which is preliminary data.</text>
</comment>
<feature type="compositionally biased region" description="Polar residues" evidence="1">
    <location>
        <begin position="891"/>
        <end position="901"/>
    </location>
</feature>
<keyword evidence="3" id="KW-1185">Reference proteome</keyword>
<dbReference type="EMBL" id="BQNB010021694">
    <property type="protein sequence ID" value="GJU09069.1"/>
    <property type="molecule type" value="Genomic_DNA"/>
</dbReference>
<protein>
    <submittedName>
        <fullName evidence="2">Uncharacterized protein</fullName>
    </submittedName>
</protein>